<comment type="caution">
    <text evidence="2">The sequence shown here is derived from an EMBL/GenBank/DDBJ whole genome shotgun (WGS) entry which is preliminary data.</text>
</comment>
<proteinExistence type="predicted"/>
<sequence>MPTPDEIKVQIEAVLRQRFFSMVPKIEKPGRENWTESQHDTDRLSRSLAAYTLVMECGIDDVTATAALTDGSDDKGMDAVFFDQLTKRLIVVQSKFKQNSPNEAEAQKTINGLRALHAKRFAELNKAFQDRQQEIEQALRTPGLKVEMIYVFLGDNFNAHASSDSNAYGVEKNVAAIFFSWKYITGANIFLHTRNEQNPVKIVDVVTIENSISINSPRRAFYGLMSAIEITRIVDAHGHALFNRNIRHYLGAVGVNPSILQTIKNDPSELFYLNNGITIVAEIITPSQSDSFELVNFSIVNGAQTAGSIAAAAAETTISPDAKVLATVIEVGPDTLQVGNRITKARNSQNRVNSIDFAALTPVQERLRQELAAIGITYYYRPSEEAQVEHDDTFKLESAALALACLGFPLQPSVQPGRRQANYNGLELVVTAKKEVGRLWEAGSVTTQRIFGETLTGIRTCRLVRIYRFIDSILAGSESSETEYNRRMLFRHGRYFIMAFVAKALPQVINRVDPNLSEEDKTVLSQQVDRLAERVYTVSLPELEHHGYLATFRNMHLAQPLADAVLQNLEQEVAQALQATPPIAPTT</sequence>
<evidence type="ECO:0000313" key="3">
    <source>
        <dbReference type="Proteomes" id="UP000601361"/>
    </source>
</evidence>
<dbReference type="InterPro" id="IPR018891">
    <property type="entry name" value="AIPR_C"/>
</dbReference>
<accession>A0ABQ1WLD8</accession>
<evidence type="ECO:0000313" key="2">
    <source>
        <dbReference type="EMBL" id="GGG35546.1"/>
    </source>
</evidence>
<dbReference type="Pfam" id="PF10592">
    <property type="entry name" value="AIPR"/>
    <property type="match status" value="1"/>
</dbReference>
<dbReference type="EMBL" id="BMGS01000002">
    <property type="protein sequence ID" value="GGG35546.1"/>
    <property type="molecule type" value="Genomic_DNA"/>
</dbReference>
<keyword evidence="3" id="KW-1185">Reference proteome</keyword>
<gene>
    <name evidence="2" type="ORF">GCM10011378_09750</name>
</gene>
<organism evidence="2 3">
    <name type="scientific">Hymenobacter glacieicola</name>
    <dbReference type="NCBI Taxonomy" id="1562124"/>
    <lineage>
        <taxon>Bacteria</taxon>
        <taxon>Pseudomonadati</taxon>
        <taxon>Bacteroidota</taxon>
        <taxon>Cytophagia</taxon>
        <taxon>Cytophagales</taxon>
        <taxon>Hymenobacteraceae</taxon>
        <taxon>Hymenobacter</taxon>
    </lineage>
</organism>
<dbReference type="RefSeq" id="WP_188556688.1">
    <property type="nucleotide sequence ID" value="NZ_BMGS01000002.1"/>
</dbReference>
<reference evidence="3" key="1">
    <citation type="journal article" date="2019" name="Int. J. Syst. Evol. Microbiol.">
        <title>The Global Catalogue of Microorganisms (GCM) 10K type strain sequencing project: providing services to taxonomists for standard genome sequencing and annotation.</title>
        <authorList>
            <consortium name="The Broad Institute Genomics Platform"/>
            <consortium name="The Broad Institute Genome Sequencing Center for Infectious Disease"/>
            <person name="Wu L."/>
            <person name="Ma J."/>
        </authorList>
    </citation>
    <scope>NUCLEOTIDE SEQUENCE [LARGE SCALE GENOMIC DNA]</scope>
    <source>
        <strain evidence="3">CGMCC 1.12990</strain>
    </source>
</reference>
<protein>
    <recommendedName>
        <fullName evidence="1">Abortive phage infection protein C-terminal domain-containing protein</fullName>
    </recommendedName>
</protein>
<name>A0ABQ1WLD8_9BACT</name>
<feature type="domain" description="Abortive phage infection protein C-terminal" evidence="1">
    <location>
        <begin position="242"/>
        <end position="389"/>
    </location>
</feature>
<evidence type="ECO:0000259" key="1">
    <source>
        <dbReference type="Pfam" id="PF10592"/>
    </source>
</evidence>
<dbReference type="Proteomes" id="UP000601361">
    <property type="component" value="Unassembled WGS sequence"/>
</dbReference>